<dbReference type="InterPro" id="IPR020945">
    <property type="entry name" value="DMSO/NO3_reduct_chaperone"/>
</dbReference>
<dbReference type="NCBIfam" id="TIGR00684">
    <property type="entry name" value="narJ"/>
    <property type="match status" value="1"/>
</dbReference>
<dbReference type="InterPro" id="IPR003765">
    <property type="entry name" value="NO3_reductase_chaperone_NarJ"/>
</dbReference>
<dbReference type="Pfam" id="PF02613">
    <property type="entry name" value="Nitrate_red_del"/>
    <property type="match status" value="1"/>
</dbReference>
<evidence type="ECO:0000256" key="2">
    <source>
        <dbReference type="SAM" id="MobiDB-lite"/>
    </source>
</evidence>
<dbReference type="InterPro" id="IPR036411">
    <property type="entry name" value="TorD-like_sf"/>
</dbReference>
<organism evidence="3 4">
    <name type="scientific">Ramlibacter alkalitolerans</name>
    <dbReference type="NCBI Taxonomy" id="2039631"/>
    <lineage>
        <taxon>Bacteria</taxon>
        <taxon>Pseudomonadati</taxon>
        <taxon>Pseudomonadota</taxon>
        <taxon>Betaproteobacteria</taxon>
        <taxon>Burkholderiales</taxon>
        <taxon>Comamonadaceae</taxon>
        <taxon>Ramlibacter</taxon>
    </lineage>
</organism>
<evidence type="ECO:0000313" key="3">
    <source>
        <dbReference type="EMBL" id="MBL0426002.1"/>
    </source>
</evidence>
<keyword evidence="4" id="KW-1185">Reference proteome</keyword>
<dbReference type="EMBL" id="JAEQND010000006">
    <property type="protein sequence ID" value="MBL0426002.1"/>
    <property type="molecule type" value="Genomic_DNA"/>
</dbReference>
<evidence type="ECO:0000313" key="4">
    <source>
        <dbReference type="Proteomes" id="UP000622707"/>
    </source>
</evidence>
<feature type="region of interest" description="Disordered" evidence="2">
    <location>
        <begin position="215"/>
        <end position="243"/>
    </location>
</feature>
<evidence type="ECO:0000256" key="1">
    <source>
        <dbReference type="ARBA" id="ARBA00023063"/>
    </source>
</evidence>
<dbReference type="PANTHER" id="PTHR43680">
    <property type="entry name" value="NITRATE REDUCTASE MOLYBDENUM COFACTOR ASSEMBLY CHAPERONE"/>
    <property type="match status" value="1"/>
</dbReference>
<feature type="compositionally biased region" description="Low complexity" evidence="2">
    <location>
        <begin position="219"/>
        <end position="232"/>
    </location>
</feature>
<dbReference type="Gene3D" id="1.10.3480.10">
    <property type="entry name" value="TorD-like"/>
    <property type="match status" value="1"/>
</dbReference>
<gene>
    <name evidence="3" type="primary">narJ</name>
    <name evidence="3" type="ORF">JI746_12885</name>
</gene>
<dbReference type="SUPFAM" id="SSF89155">
    <property type="entry name" value="TorD-like"/>
    <property type="match status" value="1"/>
</dbReference>
<name>A0ABS1JP20_9BURK</name>
<keyword evidence="1" id="KW-0534">Nitrate assimilation</keyword>
<dbReference type="PANTHER" id="PTHR43680:SF2">
    <property type="entry name" value="NITRATE REDUCTASE MOLYBDENUM COFACTOR ASSEMBLY CHAPERONE NARJ"/>
    <property type="match status" value="1"/>
</dbReference>
<reference evidence="3 4" key="1">
    <citation type="journal article" date="2017" name="Int. J. Syst. Evol. Microbiol.">
        <title>Ramlibacter alkalitolerans sp. nov., alkali-tolerant bacterium isolated from soil of ginseng.</title>
        <authorList>
            <person name="Lee D.H."/>
            <person name="Cha C.J."/>
        </authorList>
    </citation>
    <scope>NUCLEOTIDE SEQUENCE [LARGE SCALE GENOMIC DNA]</scope>
    <source>
        <strain evidence="3 4">KACC 19305</strain>
    </source>
</reference>
<proteinExistence type="predicted"/>
<protein>
    <submittedName>
        <fullName evidence="3">Nitrate reductase molybdenum cofactor assembly chaperone</fullName>
    </submittedName>
</protein>
<dbReference type="RefSeq" id="WP_201689950.1">
    <property type="nucleotide sequence ID" value="NZ_JAEQND010000006.1"/>
</dbReference>
<dbReference type="Proteomes" id="UP000622707">
    <property type="component" value="Unassembled WGS sequence"/>
</dbReference>
<accession>A0ABS1JP20</accession>
<comment type="caution">
    <text evidence="3">The sequence shown here is derived from an EMBL/GenBank/DDBJ whole genome shotgun (WGS) entry which is preliminary data.</text>
</comment>
<sequence>MSRTKDLPSFARPPRFGHAARETKYTLRALALMLGYPDARLRAVLPQLVCAIDGEAALPALRRAEIQALAGELLRADPLEAEARYVELFDRGRSTSLHLFEHVHGDSRDRGPAMVDLVKTYATAGLHLEGRELPDHLCVVLEFASTQPPKLAKAFLGEMAHILQAIFSALRQRDSGYASLLAAVLELAGQKVEAVPVAPEESLDATWEEPVAFGGCSTQGQAAPGQPQPIQIVRRPSPQGEPA</sequence>